<gene>
    <name evidence="2" type="ORF">ACFQE6_28895</name>
</gene>
<name>A0ABD5T035_9EURY</name>
<accession>A0ABD5T035</accession>
<organism evidence="2 3">
    <name type="scientific">Natrinema soli</name>
    <dbReference type="NCBI Taxonomy" id="1930624"/>
    <lineage>
        <taxon>Archaea</taxon>
        <taxon>Methanobacteriati</taxon>
        <taxon>Methanobacteriota</taxon>
        <taxon>Stenosarchaea group</taxon>
        <taxon>Halobacteria</taxon>
        <taxon>Halobacteriales</taxon>
        <taxon>Natrialbaceae</taxon>
        <taxon>Natrinema</taxon>
    </lineage>
</organism>
<protein>
    <submittedName>
        <fullName evidence="2">Uncharacterized protein</fullName>
    </submittedName>
</protein>
<comment type="caution">
    <text evidence="2">The sequence shown here is derived from an EMBL/GenBank/DDBJ whole genome shotgun (WGS) entry which is preliminary data.</text>
</comment>
<keyword evidence="3" id="KW-1185">Reference proteome</keyword>
<dbReference type="Proteomes" id="UP001596383">
    <property type="component" value="Unassembled WGS sequence"/>
</dbReference>
<sequence>MRALRNCDFCADDAVGAFEIVPPELEPTEAEQRRVVCCSDCSERLETLLEPLLARVGAETDDESTAIGSGIATTDDSRATRSRTASSNATVSDGAADASDHSDAGEAGSDAAGDDSDSTEDEPNTAASREGGITFERDERPTDTETAEDGETANEVETTTAPGTATEVDADDRSESAVVSSDEDSPSASTRPPETYRKVIRLLRNREFPMTRSAVEELAAGAYDLERHEAEALVDHAVENGEFVEEQKTLRRP</sequence>
<evidence type="ECO:0000313" key="2">
    <source>
        <dbReference type="EMBL" id="MFC6768881.1"/>
    </source>
</evidence>
<feature type="compositionally biased region" description="Acidic residues" evidence="1">
    <location>
        <begin position="112"/>
        <end position="123"/>
    </location>
</feature>
<proteinExistence type="predicted"/>
<reference evidence="2 3" key="1">
    <citation type="journal article" date="2019" name="Int. J. Syst. Evol. Microbiol.">
        <title>The Global Catalogue of Microorganisms (GCM) 10K type strain sequencing project: providing services to taxonomists for standard genome sequencing and annotation.</title>
        <authorList>
            <consortium name="The Broad Institute Genomics Platform"/>
            <consortium name="The Broad Institute Genome Sequencing Center for Infectious Disease"/>
            <person name="Wu L."/>
            <person name="Ma J."/>
        </authorList>
    </citation>
    <scope>NUCLEOTIDE SEQUENCE [LARGE SCALE GENOMIC DNA]</scope>
    <source>
        <strain evidence="2 3">LMG 29247</strain>
    </source>
</reference>
<dbReference type="RefSeq" id="WP_273741610.1">
    <property type="nucleotide sequence ID" value="NZ_JAQIVI010000635.1"/>
</dbReference>
<dbReference type="EMBL" id="JBHSWV010000635">
    <property type="protein sequence ID" value="MFC6768881.1"/>
    <property type="molecule type" value="Genomic_DNA"/>
</dbReference>
<evidence type="ECO:0000256" key="1">
    <source>
        <dbReference type="SAM" id="MobiDB-lite"/>
    </source>
</evidence>
<feature type="region of interest" description="Disordered" evidence="1">
    <location>
        <begin position="60"/>
        <end position="195"/>
    </location>
</feature>
<feature type="compositionally biased region" description="Low complexity" evidence="1">
    <location>
        <begin position="82"/>
        <end position="97"/>
    </location>
</feature>
<feature type="compositionally biased region" description="Acidic residues" evidence="1">
    <location>
        <begin position="145"/>
        <end position="154"/>
    </location>
</feature>
<evidence type="ECO:0000313" key="3">
    <source>
        <dbReference type="Proteomes" id="UP001596383"/>
    </source>
</evidence>
<dbReference type="AlphaFoldDB" id="A0ABD5T035"/>